<dbReference type="InterPro" id="IPR013750">
    <property type="entry name" value="GHMP_kinase_C_dom"/>
</dbReference>
<dbReference type="Pfam" id="PF00288">
    <property type="entry name" value="GHMP_kinases_N"/>
    <property type="match status" value="1"/>
</dbReference>
<evidence type="ECO:0000256" key="6">
    <source>
        <dbReference type="ARBA" id="ARBA00023144"/>
    </source>
</evidence>
<dbReference type="SUPFAM" id="SSF55060">
    <property type="entry name" value="GHMP Kinase, C-terminal domain"/>
    <property type="match status" value="1"/>
</dbReference>
<organism evidence="11 12">
    <name type="scientific">Actinomadura parmotrematis</name>
    <dbReference type="NCBI Taxonomy" id="2864039"/>
    <lineage>
        <taxon>Bacteria</taxon>
        <taxon>Bacillati</taxon>
        <taxon>Actinomycetota</taxon>
        <taxon>Actinomycetes</taxon>
        <taxon>Streptosporangiales</taxon>
        <taxon>Thermomonosporaceae</taxon>
        <taxon>Actinomadura</taxon>
    </lineage>
</organism>
<evidence type="ECO:0000256" key="1">
    <source>
        <dbReference type="ARBA" id="ARBA00006566"/>
    </source>
</evidence>
<dbReference type="Gene3D" id="3.30.230.10">
    <property type="match status" value="1"/>
</dbReference>
<evidence type="ECO:0000256" key="4">
    <source>
        <dbReference type="ARBA" id="ARBA00022777"/>
    </source>
</evidence>
<dbReference type="InterPro" id="IPR006206">
    <property type="entry name" value="Mevalonate/galactokinase"/>
</dbReference>
<evidence type="ECO:0000256" key="5">
    <source>
        <dbReference type="ARBA" id="ARBA00022840"/>
    </source>
</evidence>
<comment type="similarity">
    <text evidence="1">Belongs to the GHMP kinase family. GalK subfamily.</text>
</comment>
<dbReference type="Proteomes" id="UP000774570">
    <property type="component" value="Unassembled WGS sequence"/>
</dbReference>
<keyword evidence="6" id="KW-0299">Galactose metabolism</keyword>
<dbReference type="EMBL" id="JAIBOA010000035">
    <property type="protein sequence ID" value="MBW8487522.1"/>
    <property type="molecule type" value="Genomic_DNA"/>
</dbReference>
<keyword evidence="5" id="KW-0067">ATP-binding</keyword>
<dbReference type="PANTHER" id="PTHR10457">
    <property type="entry name" value="MEVALONATE KINASE/GALACTOKINASE"/>
    <property type="match status" value="1"/>
</dbReference>
<reference evidence="11 12" key="1">
    <citation type="submission" date="2021-07" db="EMBL/GenBank/DDBJ databases">
        <title>Actinomadura sp. PM05-2 isolated from lichen.</title>
        <authorList>
            <person name="Somphong A."/>
            <person name="Phongsopitanun W."/>
            <person name="Tanasupawat S."/>
            <person name="Peongsungnone V."/>
        </authorList>
    </citation>
    <scope>NUCLEOTIDE SEQUENCE [LARGE SCALE GENOMIC DNA]</scope>
    <source>
        <strain evidence="11 12">PM05-2</strain>
    </source>
</reference>
<keyword evidence="12" id="KW-1185">Reference proteome</keyword>
<keyword evidence="2 11" id="KW-0808">Transferase</keyword>
<dbReference type="InterPro" id="IPR006203">
    <property type="entry name" value="GHMP_knse_ATP-bd_CS"/>
</dbReference>
<proteinExistence type="inferred from homology"/>
<evidence type="ECO:0000259" key="10">
    <source>
        <dbReference type="Pfam" id="PF10509"/>
    </source>
</evidence>
<dbReference type="NCBIfam" id="TIGR00131">
    <property type="entry name" value="gal_kin"/>
    <property type="match status" value="1"/>
</dbReference>
<dbReference type="InterPro" id="IPR020568">
    <property type="entry name" value="Ribosomal_Su5_D2-typ_SF"/>
</dbReference>
<dbReference type="PANTHER" id="PTHR10457:SF7">
    <property type="entry name" value="GALACTOKINASE-RELATED"/>
    <property type="match status" value="1"/>
</dbReference>
<dbReference type="GO" id="GO:0004335">
    <property type="term" value="F:galactokinase activity"/>
    <property type="evidence" value="ECO:0007669"/>
    <property type="project" value="UniProtKB-EC"/>
</dbReference>
<dbReference type="SUPFAM" id="SSF54211">
    <property type="entry name" value="Ribosomal protein S5 domain 2-like"/>
    <property type="match status" value="1"/>
</dbReference>
<protein>
    <recommendedName>
        <fullName evidence="7">Galactokinase</fullName>
        <ecNumber evidence="7">2.7.1.6</ecNumber>
    </recommendedName>
</protein>
<comment type="caution">
    <text evidence="11">The sequence shown here is derived from an EMBL/GenBank/DDBJ whole genome shotgun (WGS) entry which is preliminary data.</text>
</comment>
<feature type="domain" description="GHMP kinase C-terminal" evidence="9">
    <location>
        <begin position="287"/>
        <end position="355"/>
    </location>
</feature>
<keyword evidence="3" id="KW-0547">Nucleotide-binding</keyword>
<evidence type="ECO:0000313" key="11">
    <source>
        <dbReference type="EMBL" id="MBW8487522.1"/>
    </source>
</evidence>
<dbReference type="RefSeq" id="WP_220170751.1">
    <property type="nucleotide sequence ID" value="NZ_JAIBOA010000035.1"/>
</dbReference>
<evidence type="ECO:0000256" key="7">
    <source>
        <dbReference type="NCBIfam" id="TIGR00131"/>
    </source>
</evidence>
<dbReference type="Pfam" id="PF10509">
    <property type="entry name" value="GalKase_gal_bdg"/>
    <property type="match status" value="1"/>
</dbReference>
<dbReference type="Pfam" id="PF08544">
    <property type="entry name" value="GHMP_kinases_C"/>
    <property type="match status" value="1"/>
</dbReference>
<name>A0ABS7G475_9ACTN</name>
<dbReference type="InterPro" id="IPR019539">
    <property type="entry name" value="GalKase_N"/>
</dbReference>
<evidence type="ECO:0000259" key="9">
    <source>
        <dbReference type="Pfam" id="PF08544"/>
    </source>
</evidence>
<feature type="domain" description="GHMP kinase N-terminal" evidence="8">
    <location>
        <begin position="98"/>
        <end position="177"/>
    </location>
</feature>
<keyword evidence="4" id="KW-0418">Kinase</keyword>
<dbReference type="InterPro" id="IPR006204">
    <property type="entry name" value="GHMP_kinase_N_dom"/>
</dbReference>
<dbReference type="PRINTS" id="PR00473">
    <property type="entry name" value="GALCTOKINASE"/>
</dbReference>
<evidence type="ECO:0000259" key="8">
    <source>
        <dbReference type="Pfam" id="PF00288"/>
    </source>
</evidence>
<keyword evidence="6" id="KW-0119">Carbohydrate metabolism</keyword>
<dbReference type="PROSITE" id="PS00627">
    <property type="entry name" value="GHMP_KINASES_ATP"/>
    <property type="match status" value="1"/>
</dbReference>
<dbReference type="EC" id="2.7.1.6" evidence="7"/>
<evidence type="ECO:0000256" key="2">
    <source>
        <dbReference type="ARBA" id="ARBA00022679"/>
    </source>
</evidence>
<dbReference type="PRINTS" id="PR00959">
    <property type="entry name" value="MEVGALKINASE"/>
</dbReference>
<dbReference type="Gene3D" id="3.30.70.890">
    <property type="entry name" value="GHMP kinase, C-terminal domain"/>
    <property type="match status" value="1"/>
</dbReference>
<feature type="domain" description="Galactokinase N-terminal" evidence="10">
    <location>
        <begin position="10"/>
        <end position="58"/>
    </location>
</feature>
<evidence type="ECO:0000256" key="3">
    <source>
        <dbReference type="ARBA" id="ARBA00022741"/>
    </source>
</evidence>
<dbReference type="InterPro" id="IPR000705">
    <property type="entry name" value="Galactokinase"/>
</dbReference>
<accession>A0ABS7G475</accession>
<evidence type="ECO:0000313" key="12">
    <source>
        <dbReference type="Proteomes" id="UP000774570"/>
    </source>
</evidence>
<dbReference type="InterPro" id="IPR036554">
    <property type="entry name" value="GHMP_kinase_C_sf"/>
</dbReference>
<dbReference type="InterPro" id="IPR014721">
    <property type="entry name" value="Ribsml_uS5_D2-typ_fold_subgr"/>
</dbReference>
<dbReference type="PIRSF" id="PIRSF000530">
    <property type="entry name" value="Galactokinase"/>
    <property type="match status" value="1"/>
</dbReference>
<sequence length="374" mass="38294">MPLADPLADRFAAVHGRPPDCVWRAPGRVNLIGEHTDHNQGWVLPFAIDLGVTVAAARRGDRVLTLRSRQADGAWTIPLDALRPGAVDGWAAYPAGVAWALGGVREPGGADLLVDADLPQGAGLSSSAALECATALALAELYAPDASRAELARIARRAENDFVGVPCGIMDQTASLLAAPGHAVLLDCRTGDVEQVPLPFTGLAALVVDTRAAHALAGGDYATRRAECERAAAALGVASLREADEAGVAALADPLLRRRARHVVTENARVHEAVAALRSSPAPGPVLGPLLTASHASLRDDFAVSWPEADAVVEAALGAGAHGARMVGGGFGGSVLVLADEPDAAAVTAAVRDALAGRDPHVHRVAPAAGARRL</sequence>
<gene>
    <name evidence="11" type="primary">galK</name>
    <name evidence="11" type="ORF">K1Y72_34570</name>
</gene>